<protein>
    <recommendedName>
        <fullName evidence="1">Dipeptidase</fullName>
        <ecNumber evidence="1">3.4.13.19</ecNumber>
    </recommendedName>
</protein>
<feature type="transmembrane region" description="Helical" evidence="2">
    <location>
        <begin position="6"/>
        <end position="28"/>
    </location>
</feature>
<organism evidence="3 4">
    <name type="scientific">Desmophyllum pertusum</name>
    <dbReference type="NCBI Taxonomy" id="174260"/>
    <lineage>
        <taxon>Eukaryota</taxon>
        <taxon>Metazoa</taxon>
        <taxon>Cnidaria</taxon>
        <taxon>Anthozoa</taxon>
        <taxon>Hexacorallia</taxon>
        <taxon>Scleractinia</taxon>
        <taxon>Caryophylliina</taxon>
        <taxon>Caryophylliidae</taxon>
        <taxon>Desmophyllum</taxon>
    </lineage>
</organism>
<dbReference type="InterPro" id="IPR008257">
    <property type="entry name" value="Pept_M19"/>
</dbReference>
<keyword evidence="2" id="KW-0472">Membrane</keyword>
<comment type="catalytic activity">
    <reaction evidence="1">
        <text>an L-aminoacyl-L-amino acid + H2O = 2 an L-alpha-amino acid</text>
        <dbReference type="Rhea" id="RHEA:48940"/>
        <dbReference type="ChEBI" id="CHEBI:15377"/>
        <dbReference type="ChEBI" id="CHEBI:59869"/>
        <dbReference type="ChEBI" id="CHEBI:77460"/>
        <dbReference type="EC" id="3.4.13.19"/>
    </reaction>
</comment>
<dbReference type="GO" id="GO:0006508">
    <property type="term" value="P:proteolysis"/>
    <property type="evidence" value="ECO:0007669"/>
    <property type="project" value="UniProtKB-KW"/>
</dbReference>
<evidence type="ECO:0000313" key="3">
    <source>
        <dbReference type="EMBL" id="KAJ7380534.1"/>
    </source>
</evidence>
<dbReference type="Gene3D" id="3.20.20.140">
    <property type="entry name" value="Metal-dependent hydrolases"/>
    <property type="match status" value="1"/>
</dbReference>
<reference evidence="3" key="1">
    <citation type="submission" date="2023-01" db="EMBL/GenBank/DDBJ databases">
        <title>Genome assembly of the deep-sea coral Lophelia pertusa.</title>
        <authorList>
            <person name="Herrera S."/>
            <person name="Cordes E."/>
        </authorList>
    </citation>
    <scope>NUCLEOTIDE SEQUENCE</scope>
    <source>
        <strain evidence="3">USNM1676648</strain>
        <tissue evidence="3">Polyp</tissue>
    </source>
</reference>
<dbReference type="Proteomes" id="UP001163046">
    <property type="component" value="Unassembled WGS sequence"/>
</dbReference>
<keyword evidence="1" id="KW-0378">Hydrolase</keyword>
<keyword evidence="1" id="KW-0224">Dipeptidase</keyword>
<keyword evidence="1" id="KW-1015">Disulfide bond</keyword>
<keyword evidence="1" id="KW-0336">GPI-anchor</keyword>
<dbReference type="CDD" id="cd01301">
    <property type="entry name" value="rDP_like"/>
    <property type="match status" value="1"/>
</dbReference>
<keyword evidence="1" id="KW-0645">Protease</keyword>
<keyword evidence="1" id="KW-0862">Zinc</keyword>
<accession>A0A9X0D0Q2</accession>
<dbReference type="PANTHER" id="PTHR10443">
    <property type="entry name" value="MICROSOMAL DIPEPTIDASE"/>
    <property type="match status" value="1"/>
</dbReference>
<dbReference type="OrthoDB" id="445695at2759"/>
<comment type="caution">
    <text evidence="3">The sequence shown here is derived from an EMBL/GenBank/DDBJ whole genome shotgun (WGS) entry which is preliminary data.</text>
</comment>
<keyword evidence="4" id="KW-1185">Reference proteome</keyword>
<dbReference type="FunFam" id="3.20.20.140:FF:000030">
    <property type="entry name" value="Dipeptidase"/>
    <property type="match status" value="1"/>
</dbReference>
<dbReference type="GO" id="GO:0098552">
    <property type="term" value="C:side of membrane"/>
    <property type="evidence" value="ECO:0007669"/>
    <property type="project" value="UniProtKB-KW"/>
</dbReference>
<comment type="similarity">
    <text evidence="1">Belongs to the metallo-dependent hydrolases superfamily. Peptidase M19 family.</text>
</comment>
<keyword evidence="2" id="KW-1133">Transmembrane helix</keyword>
<proteinExistence type="inferred from homology"/>
<evidence type="ECO:0000313" key="4">
    <source>
        <dbReference type="Proteomes" id="UP001163046"/>
    </source>
</evidence>
<dbReference type="GO" id="GO:0070573">
    <property type="term" value="F:metallodipeptidase activity"/>
    <property type="evidence" value="ECO:0007669"/>
    <property type="project" value="InterPro"/>
</dbReference>
<dbReference type="AlphaFoldDB" id="A0A9X0D0Q2"/>
<dbReference type="SUPFAM" id="SSF51556">
    <property type="entry name" value="Metallo-dependent hydrolases"/>
    <property type="match status" value="1"/>
</dbReference>
<evidence type="ECO:0000256" key="2">
    <source>
        <dbReference type="SAM" id="Phobius"/>
    </source>
</evidence>
<keyword evidence="1" id="KW-0449">Lipoprotein</keyword>
<name>A0A9X0D0Q2_9CNID</name>
<evidence type="ECO:0000256" key="1">
    <source>
        <dbReference type="RuleBase" id="RU341113"/>
    </source>
</evidence>
<dbReference type="EMBL" id="MU826353">
    <property type="protein sequence ID" value="KAJ7380534.1"/>
    <property type="molecule type" value="Genomic_DNA"/>
</dbReference>
<keyword evidence="1" id="KW-0325">Glycoprotein</keyword>
<comment type="subunit">
    <text evidence="1">Homodimer; disulfide-linked.</text>
</comment>
<dbReference type="PROSITE" id="PS00869">
    <property type="entry name" value="RENAL_DIPEPTIDASE_1"/>
    <property type="match status" value="1"/>
</dbReference>
<dbReference type="PROSITE" id="PS51365">
    <property type="entry name" value="RENAL_DIPEPTIDASE_2"/>
    <property type="match status" value="1"/>
</dbReference>
<sequence length="429" mass="48011">MNRKFLIIGAVVVVVLVIAIAVPCALLLGKKDETPKQKQKSYMERAKQLLDETPLVDGHNDVPYQIRRKYQNRLENLTFDTSEPSWHTDIPRLRKGKVGSQFWAAYAPCSIRMMNAVRVGLEQVAVIRRLVEKYPDDLVFVTTAKGIRDAKKNGKIGSLIGLEGGHMIDSSLATLRTFYSLGVRYMTLTHSCNTPWADAWYDKKSGEIHKGLTDFGELVVLEMNRLGMFVDLSHVSFDTMHDALNIVKAPVIFSHSSAYDIHCRHGRNVPDVVLKKMPANGGVVMVNFYSDYIYCGDNKTRSATLKDVADHIDHIKKVAGIDHVGLGSDYDGVTRLPTGLEDITKFPDLVAELLERGYSDEDVRKVVGENLIRAFEKAEKVAIDLQSIQAPYDEYRFFANVTCRPNYGGGLGSFVPKYNRTITAVPLVI</sequence>
<dbReference type="Pfam" id="PF01244">
    <property type="entry name" value="Peptidase_M19"/>
    <property type="match status" value="1"/>
</dbReference>
<comment type="subcellular location">
    <subcellularLocation>
        <location evidence="1">Membrane</location>
        <topology evidence="1">Lipid-anchor</topology>
        <topology evidence="1">GPI-anchor</topology>
    </subcellularLocation>
</comment>
<comment type="cofactor">
    <cofactor evidence="1">
        <name>Zn(2+)</name>
        <dbReference type="ChEBI" id="CHEBI:29105"/>
    </cofactor>
</comment>
<dbReference type="GO" id="GO:0046872">
    <property type="term" value="F:metal ion binding"/>
    <property type="evidence" value="ECO:0007669"/>
    <property type="project" value="UniProtKB-UniRule"/>
</dbReference>
<dbReference type="InterPro" id="IPR000180">
    <property type="entry name" value="Dipep_AS"/>
</dbReference>
<keyword evidence="1" id="KW-0482">Metalloprotease</keyword>
<dbReference type="InterPro" id="IPR032466">
    <property type="entry name" value="Metal_Hydrolase"/>
</dbReference>
<dbReference type="PANTHER" id="PTHR10443:SF12">
    <property type="entry name" value="DIPEPTIDASE"/>
    <property type="match status" value="1"/>
</dbReference>
<keyword evidence="1" id="KW-0479">Metal-binding</keyword>
<gene>
    <name evidence="3" type="ORF">OS493_009000</name>
</gene>
<keyword evidence="2" id="KW-0812">Transmembrane</keyword>
<dbReference type="EC" id="3.4.13.19" evidence="1"/>